<keyword evidence="8 9" id="KW-0472">Membrane</keyword>
<feature type="transmembrane region" description="Helical" evidence="9">
    <location>
        <begin position="178"/>
        <end position="198"/>
    </location>
</feature>
<dbReference type="GO" id="GO:0016020">
    <property type="term" value="C:membrane"/>
    <property type="evidence" value="ECO:0007669"/>
    <property type="project" value="InterPro"/>
</dbReference>
<dbReference type="GO" id="GO:0012505">
    <property type="term" value="C:endomembrane system"/>
    <property type="evidence" value="ECO:0007669"/>
    <property type="project" value="UniProtKB-SubCell"/>
</dbReference>
<protein>
    <recommendedName>
        <fullName evidence="10">ABC transmembrane type-1 domain-containing protein</fullName>
    </recommendedName>
</protein>
<evidence type="ECO:0000313" key="11">
    <source>
        <dbReference type="EMBL" id="CAG7834455.1"/>
    </source>
</evidence>
<evidence type="ECO:0000259" key="10">
    <source>
        <dbReference type="PROSITE" id="PS50929"/>
    </source>
</evidence>
<keyword evidence="12" id="KW-1185">Reference proteome</keyword>
<comment type="caution">
    <text evidence="11">The sequence shown here is derived from an EMBL/GenBank/DDBJ whole genome shotgun (WGS) entry which is preliminary data.</text>
</comment>
<keyword evidence="7 9" id="KW-1133">Transmembrane helix</keyword>
<keyword evidence="4" id="KW-0677">Repeat</keyword>
<evidence type="ECO:0000256" key="6">
    <source>
        <dbReference type="ARBA" id="ARBA00022840"/>
    </source>
</evidence>
<feature type="transmembrane region" description="Helical" evidence="9">
    <location>
        <begin position="125"/>
        <end position="146"/>
    </location>
</feature>
<feature type="transmembrane region" description="Helical" evidence="9">
    <location>
        <begin position="247"/>
        <end position="279"/>
    </location>
</feature>
<sequence>VDQIIVLKNGRISEIGAYQELLDKQGEFSEFVTQYSNSENMDPETLADNLEQLQRRRLISGTSHASENSGEIDKETLTATLSSDSSKDKDSPEAQKLIEDEFKEMTSIPWSLYYDYCKSAGWSRVIISLLAYAVYQVFAVSTNYWLSVWSEKEVINGTQVDQGYNIEVYAALGVSQTVMYVLAITLMCLAILNSATVFHSKMLKRVLKAPMSFFDTTPSGRILNRFAKDVDVLDNSLSLILRNFLRIVVNVLGTLFIIVYNLPIFAVVVVPLAILYYLVQKFYIPTSRQVKRLESVTRSPIYSNFSETINGASTFQIGGSAFA</sequence>
<dbReference type="Proteomes" id="UP000708208">
    <property type="component" value="Unassembled WGS sequence"/>
</dbReference>
<dbReference type="PROSITE" id="PS50929">
    <property type="entry name" value="ABC_TM1F"/>
    <property type="match status" value="1"/>
</dbReference>
<keyword evidence="6" id="KW-0067">ATP-binding</keyword>
<dbReference type="GO" id="GO:0005524">
    <property type="term" value="F:ATP binding"/>
    <property type="evidence" value="ECO:0007669"/>
    <property type="project" value="UniProtKB-KW"/>
</dbReference>
<evidence type="ECO:0000256" key="9">
    <source>
        <dbReference type="SAM" id="Phobius"/>
    </source>
</evidence>
<dbReference type="AlphaFoldDB" id="A0A8J2M9H0"/>
<comment type="subcellular location">
    <subcellularLocation>
        <location evidence="1">Endomembrane system</location>
        <topology evidence="1">Multi-pass membrane protein</topology>
    </subcellularLocation>
</comment>
<keyword evidence="5" id="KW-0547">Nucleotide-binding</keyword>
<evidence type="ECO:0000256" key="4">
    <source>
        <dbReference type="ARBA" id="ARBA00022737"/>
    </source>
</evidence>
<gene>
    <name evidence="11" type="ORF">AFUS01_LOCUS43962</name>
</gene>
<evidence type="ECO:0000256" key="3">
    <source>
        <dbReference type="ARBA" id="ARBA00022692"/>
    </source>
</evidence>
<dbReference type="PANTHER" id="PTHR24223">
    <property type="entry name" value="ATP-BINDING CASSETTE SUB-FAMILY C"/>
    <property type="match status" value="1"/>
</dbReference>
<reference evidence="11" key="1">
    <citation type="submission" date="2021-06" db="EMBL/GenBank/DDBJ databases">
        <authorList>
            <person name="Hodson N. C."/>
            <person name="Mongue J. A."/>
            <person name="Jaron S. K."/>
        </authorList>
    </citation>
    <scope>NUCLEOTIDE SEQUENCE</scope>
</reference>
<evidence type="ECO:0000256" key="8">
    <source>
        <dbReference type="ARBA" id="ARBA00023136"/>
    </source>
</evidence>
<feature type="domain" description="ABC transmembrane type-1" evidence="10">
    <location>
        <begin position="126"/>
        <end position="314"/>
    </location>
</feature>
<proteinExistence type="predicted"/>
<dbReference type="OrthoDB" id="6500128at2759"/>
<dbReference type="Pfam" id="PF00664">
    <property type="entry name" value="ABC_membrane"/>
    <property type="match status" value="1"/>
</dbReference>
<organism evidence="11 12">
    <name type="scientific">Allacma fusca</name>
    <dbReference type="NCBI Taxonomy" id="39272"/>
    <lineage>
        <taxon>Eukaryota</taxon>
        <taxon>Metazoa</taxon>
        <taxon>Ecdysozoa</taxon>
        <taxon>Arthropoda</taxon>
        <taxon>Hexapoda</taxon>
        <taxon>Collembola</taxon>
        <taxon>Symphypleona</taxon>
        <taxon>Sminthuridae</taxon>
        <taxon>Allacma</taxon>
    </lineage>
</organism>
<dbReference type="InterPro" id="IPR050173">
    <property type="entry name" value="ABC_transporter_C-like"/>
</dbReference>
<dbReference type="PANTHER" id="PTHR24223:SF443">
    <property type="entry name" value="MULTIDRUG-RESISTANCE LIKE PROTEIN 1, ISOFORM I"/>
    <property type="match status" value="1"/>
</dbReference>
<dbReference type="InterPro" id="IPR011527">
    <property type="entry name" value="ABC1_TM_dom"/>
</dbReference>
<evidence type="ECO:0000256" key="2">
    <source>
        <dbReference type="ARBA" id="ARBA00022448"/>
    </source>
</evidence>
<keyword evidence="2" id="KW-0813">Transport</keyword>
<feature type="non-terminal residue" evidence="11">
    <location>
        <position position="1"/>
    </location>
</feature>
<evidence type="ECO:0000313" key="12">
    <source>
        <dbReference type="Proteomes" id="UP000708208"/>
    </source>
</evidence>
<dbReference type="FunFam" id="1.20.1560.10:FF:000013">
    <property type="entry name" value="ABC transporter C family member 2"/>
    <property type="match status" value="1"/>
</dbReference>
<keyword evidence="3 9" id="KW-0812">Transmembrane</keyword>
<evidence type="ECO:0000256" key="1">
    <source>
        <dbReference type="ARBA" id="ARBA00004127"/>
    </source>
</evidence>
<dbReference type="EMBL" id="CAJVCH010570252">
    <property type="protein sequence ID" value="CAG7834455.1"/>
    <property type="molecule type" value="Genomic_DNA"/>
</dbReference>
<name>A0A8J2M9H0_9HEXA</name>
<accession>A0A8J2M9H0</accession>
<dbReference type="GO" id="GO:0140359">
    <property type="term" value="F:ABC-type transporter activity"/>
    <property type="evidence" value="ECO:0007669"/>
    <property type="project" value="InterPro"/>
</dbReference>
<evidence type="ECO:0000256" key="5">
    <source>
        <dbReference type="ARBA" id="ARBA00022741"/>
    </source>
</evidence>
<evidence type="ECO:0000256" key="7">
    <source>
        <dbReference type="ARBA" id="ARBA00022989"/>
    </source>
</evidence>